<dbReference type="SUPFAM" id="SSF53756">
    <property type="entry name" value="UDP-Glycosyltransferase/glycogen phosphorylase"/>
    <property type="match status" value="1"/>
</dbReference>
<dbReference type="InterPro" id="IPR050194">
    <property type="entry name" value="Glycosyltransferase_grp1"/>
</dbReference>
<proteinExistence type="predicted"/>
<dbReference type="PANTHER" id="PTHR45947:SF3">
    <property type="entry name" value="SULFOQUINOVOSYL TRANSFERASE SQD2"/>
    <property type="match status" value="1"/>
</dbReference>
<dbReference type="Pfam" id="PF00534">
    <property type="entry name" value="Glycos_transf_1"/>
    <property type="match status" value="1"/>
</dbReference>
<keyword evidence="1" id="KW-0472">Membrane</keyword>
<evidence type="ECO:0000259" key="3">
    <source>
        <dbReference type="Pfam" id="PF13439"/>
    </source>
</evidence>
<gene>
    <name evidence="4" type="ORF">SAMN04488028_110125</name>
</gene>
<organism evidence="4 5">
    <name type="scientific">Reichenbachiella agariperforans</name>
    <dbReference type="NCBI Taxonomy" id="156994"/>
    <lineage>
        <taxon>Bacteria</taxon>
        <taxon>Pseudomonadati</taxon>
        <taxon>Bacteroidota</taxon>
        <taxon>Cytophagia</taxon>
        <taxon>Cytophagales</taxon>
        <taxon>Reichenbachiellaceae</taxon>
        <taxon>Reichenbachiella</taxon>
    </lineage>
</organism>
<dbReference type="Gene3D" id="3.40.50.2000">
    <property type="entry name" value="Glycogen Phosphorylase B"/>
    <property type="match status" value="2"/>
</dbReference>
<evidence type="ECO:0000256" key="1">
    <source>
        <dbReference type="SAM" id="Phobius"/>
    </source>
</evidence>
<protein>
    <submittedName>
        <fullName evidence="4">Glycosyltransferase involved in cell wall bisynthesis</fullName>
    </submittedName>
</protein>
<dbReference type="Proteomes" id="UP000184474">
    <property type="component" value="Unassembled WGS sequence"/>
</dbReference>
<evidence type="ECO:0000313" key="4">
    <source>
        <dbReference type="EMBL" id="SHK88723.1"/>
    </source>
</evidence>
<keyword evidence="1" id="KW-0812">Transmembrane</keyword>
<dbReference type="GO" id="GO:0016757">
    <property type="term" value="F:glycosyltransferase activity"/>
    <property type="evidence" value="ECO:0007669"/>
    <property type="project" value="InterPro"/>
</dbReference>
<accession>A0A1M6W4S8</accession>
<dbReference type="STRING" id="156994.SAMN04488028_110125"/>
<dbReference type="InterPro" id="IPR028098">
    <property type="entry name" value="Glyco_trans_4-like_N"/>
</dbReference>
<keyword evidence="5" id="KW-1185">Reference proteome</keyword>
<keyword evidence="1" id="KW-1133">Transmembrane helix</keyword>
<feature type="transmembrane region" description="Helical" evidence="1">
    <location>
        <begin position="69"/>
        <end position="88"/>
    </location>
</feature>
<name>A0A1M6W4S8_REIAG</name>
<dbReference type="PANTHER" id="PTHR45947">
    <property type="entry name" value="SULFOQUINOVOSYL TRANSFERASE SQD2"/>
    <property type="match status" value="1"/>
</dbReference>
<dbReference type="EMBL" id="FRAA01000010">
    <property type="protein sequence ID" value="SHK88723.1"/>
    <property type="molecule type" value="Genomic_DNA"/>
</dbReference>
<keyword evidence="4" id="KW-0808">Transferase</keyword>
<sequence>MNILHITTWYPTHKNPKSALWVQRHIEALAQSRCKNTTYHLEVNKGDFQLSLGKREILGNKSYRLISSFLPWFLMEVISIILLSWILWKERNGNYNLINFHIAYPNLTYWHWIKRWVKTPVVITEHWSAYHENFGLADANKLPRIQHIFHQQIPVIAVSHALIQDIKSFSNADFPSYVVPNIVDTTLFFHNPNIKPTPHRFFMISQWKTPKDPFAVIESFAQYVSQFPEARLRIGGYGPQLQEMQNLVKNLSLPPHVDWLGTLDSKDIANEMNAAAAFIHLSNYETFSVVCAEAVCCGCPVIASNIGGIPEFIDNSNGVLIDHKNKLLDSLLTLSNKDWNRKTSATTANKRFSIIPIGIRYLASLSSIIKQ</sequence>
<dbReference type="Pfam" id="PF13439">
    <property type="entry name" value="Glyco_transf_4"/>
    <property type="match status" value="1"/>
</dbReference>
<feature type="domain" description="Glycosyltransferase subfamily 4-like N-terminal" evidence="3">
    <location>
        <begin position="61"/>
        <end position="186"/>
    </location>
</feature>
<feature type="domain" description="Glycosyl transferase family 1" evidence="2">
    <location>
        <begin position="190"/>
        <end position="325"/>
    </location>
</feature>
<dbReference type="AlphaFoldDB" id="A0A1M6W4S8"/>
<dbReference type="RefSeq" id="WP_073125247.1">
    <property type="nucleotide sequence ID" value="NZ_FRAA01000010.1"/>
</dbReference>
<evidence type="ECO:0000313" key="5">
    <source>
        <dbReference type="Proteomes" id="UP000184474"/>
    </source>
</evidence>
<dbReference type="InterPro" id="IPR001296">
    <property type="entry name" value="Glyco_trans_1"/>
</dbReference>
<reference evidence="5" key="1">
    <citation type="submission" date="2016-11" db="EMBL/GenBank/DDBJ databases">
        <authorList>
            <person name="Varghese N."/>
            <person name="Submissions S."/>
        </authorList>
    </citation>
    <scope>NUCLEOTIDE SEQUENCE [LARGE SCALE GENOMIC DNA]</scope>
    <source>
        <strain evidence="5">DSM 26134</strain>
    </source>
</reference>
<evidence type="ECO:0000259" key="2">
    <source>
        <dbReference type="Pfam" id="PF00534"/>
    </source>
</evidence>